<dbReference type="InterPro" id="IPR006977">
    <property type="entry name" value="Yip1_dom"/>
</dbReference>
<keyword evidence="8" id="KW-1185">Reference proteome</keyword>
<feature type="transmembrane region" description="Helical" evidence="5">
    <location>
        <begin position="68"/>
        <end position="90"/>
    </location>
</feature>
<keyword evidence="2 5" id="KW-0812">Transmembrane</keyword>
<sequence length="182" mass="19646">MGHTTLVAKLFHLPVRTLIHPTGTFQEIREERAGTVLAYGLVIVLFNLVMTALAAMSGLTPELMLPMVITSLLTVCLGGFWLHLFVYGLGGRSGVGATFRVVIFGLTPTALLGWIPGVGLIGFLWSIVIVYFGLQELQDISKARAVLALALVFGIPLLLLALLATTPGFMVFWPAPGWVTWV</sequence>
<dbReference type="EMBL" id="CP036172">
    <property type="protein sequence ID" value="QSZ66380.1"/>
    <property type="molecule type" value="Genomic_DNA"/>
</dbReference>
<feature type="transmembrane region" description="Helical" evidence="5">
    <location>
        <begin position="146"/>
        <end position="173"/>
    </location>
</feature>
<comment type="subcellular location">
    <subcellularLocation>
        <location evidence="1">Membrane</location>
        <topology evidence="1">Multi-pass membrane protein</topology>
    </subcellularLocation>
</comment>
<dbReference type="Pfam" id="PF04893">
    <property type="entry name" value="Yip1"/>
    <property type="match status" value="1"/>
</dbReference>
<proteinExistence type="predicted"/>
<name>A0A8A3S3Z4_9EURY</name>
<dbReference type="GeneID" id="76423117"/>
<evidence type="ECO:0000256" key="4">
    <source>
        <dbReference type="ARBA" id="ARBA00023136"/>
    </source>
</evidence>
<feature type="transmembrane region" description="Helical" evidence="5">
    <location>
        <begin position="36"/>
        <end position="56"/>
    </location>
</feature>
<protein>
    <recommendedName>
        <fullName evidence="6">Yip1 domain-containing protein</fullName>
    </recommendedName>
</protein>
<evidence type="ECO:0000259" key="6">
    <source>
        <dbReference type="Pfam" id="PF04893"/>
    </source>
</evidence>
<evidence type="ECO:0000313" key="8">
    <source>
        <dbReference type="Proteomes" id="UP001042704"/>
    </source>
</evidence>
<dbReference type="Proteomes" id="UP001042704">
    <property type="component" value="Chromosome"/>
</dbReference>
<gene>
    <name evidence="7" type="ORF">RJ40_02125</name>
</gene>
<keyword evidence="4 5" id="KW-0472">Membrane</keyword>
<feature type="transmembrane region" description="Helical" evidence="5">
    <location>
        <begin position="110"/>
        <end position="134"/>
    </location>
</feature>
<organism evidence="7 8">
    <name type="scientific">Methanofollis aquaemaris</name>
    <dbReference type="NCBI Taxonomy" id="126734"/>
    <lineage>
        <taxon>Archaea</taxon>
        <taxon>Methanobacteriati</taxon>
        <taxon>Methanobacteriota</taxon>
        <taxon>Stenosarchaea group</taxon>
        <taxon>Methanomicrobia</taxon>
        <taxon>Methanomicrobiales</taxon>
        <taxon>Methanomicrobiaceae</taxon>
        <taxon>Methanofollis</taxon>
    </lineage>
</organism>
<dbReference type="GO" id="GO:0016020">
    <property type="term" value="C:membrane"/>
    <property type="evidence" value="ECO:0007669"/>
    <property type="project" value="UniProtKB-SubCell"/>
</dbReference>
<evidence type="ECO:0000313" key="7">
    <source>
        <dbReference type="EMBL" id="QSZ66380.1"/>
    </source>
</evidence>
<evidence type="ECO:0000256" key="5">
    <source>
        <dbReference type="SAM" id="Phobius"/>
    </source>
</evidence>
<feature type="domain" description="Yip1" evidence="6">
    <location>
        <begin position="16"/>
        <end position="162"/>
    </location>
</feature>
<dbReference type="RefSeq" id="WP_265581714.1">
    <property type="nucleotide sequence ID" value="NZ_CP036172.1"/>
</dbReference>
<evidence type="ECO:0000256" key="3">
    <source>
        <dbReference type="ARBA" id="ARBA00022989"/>
    </source>
</evidence>
<evidence type="ECO:0000256" key="2">
    <source>
        <dbReference type="ARBA" id="ARBA00022692"/>
    </source>
</evidence>
<dbReference type="AlphaFoldDB" id="A0A8A3S3Z4"/>
<dbReference type="KEGG" id="maqe:RJ40_02125"/>
<keyword evidence="3 5" id="KW-1133">Transmembrane helix</keyword>
<accession>A0A8A3S3Z4</accession>
<reference evidence="7" key="2">
    <citation type="submission" date="2019-02" db="EMBL/GenBank/DDBJ databases">
        <authorList>
            <person name="Chen S.-C."/>
            <person name="Chien H.-H."/>
            <person name="Lai M.-C."/>
        </authorList>
    </citation>
    <scope>NUCLEOTIDE SEQUENCE</scope>
    <source>
        <strain evidence="7">N2F9704</strain>
    </source>
</reference>
<reference evidence="7" key="1">
    <citation type="journal article" date="2001" name="Int. J. Syst. Evol. Microbiol.">
        <title>Methanofollis aquaemaris sp. nov., a methanogen isolated from an aquaculture fish pond.</title>
        <authorList>
            <person name="Lai M.C."/>
            <person name="Chen S.C."/>
        </authorList>
    </citation>
    <scope>NUCLEOTIDE SEQUENCE</scope>
    <source>
        <strain evidence="7">N2F9704</strain>
    </source>
</reference>
<evidence type="ECO:0000256" key="1">
    <source>
        <dbReference type="ARBA" id="ARBA00004141"/>
    </source>
</evidence>